<dbReference type="Proteomes" id="UP001221757">
    <property type="component" value="Unassembled WGS sequence"/>
</dbReference>
<proteinExistence type="predicted"/>
<organism evidence="2 3">
    <name type="scientific">Mycena rosella</name>
    <name type="common">Pink bonnet</name>
    <name type="synonym">Agaricus rosellus</name>
    <dbReference type="NCBI Taxonomy" id="1033263"/>
    <lineage>
        <taxon>Eukaryota</taxon>
        <taxon>Fungi</taxon>
        <taxon>Dikarya</taxon>
        <taxon>Basidiomycota</taxon>
        <taxon>Agaricomycotina</taxon>
        <taxon>Agaricomycetes</taxon>
        <taxon>Agaricomycetidae</taxon>
        <taxon>Agaricales</taxon>
        <taxon>Marasmiineae</taxon>
        <taxon>Mycenaceae</taxon>
        <taxon>Mycena</taxon>
    </lineage>
</organism>
<comment type="caution">
    <text evidence="2">The sequence shown here is derived from an EMBL/GenBank/DDBJ whole genome shotgun (WGS) entry which is preliminary data.</text>
</comment>
<keyword evidence="3" id="KW-1185">Reference proteome</keyword>
<evidence type="ECO:0000313" key="2">
    <source>
        <dbReference type="EMBL" id="KAJ7696008.1"/>
    </source>
</evidence>
<dbReference type="AlphaFoldDB" id="A0AAD7DNH9"/>
<protein>
    <submittedName>
        <fullName evidence="2">Uncharacterized protein</fullName>
    </submittedName>
</protein>
<feature type="region of interest" description="Disordered" evidence="1">
    <location>
        <begin position="43"/>
        <end position="68"/>
    </location>
</feature>
<evidence type="ECO:0000256" key="1">
    <source>
        <dbReference type="SAM" id="MobiDB-lite"/>
    </source>
</evidence>
<dbReference type="EMBL" id="JARKIE010000036">
    <property type="protein sequence ID" value="KAJ7696008.1"/>
    <property type="molecule type" value="Genomic_DNA"/>
</dbReference>
<gene>
    <name evidence="2" type="ORF">B0H17DRAFT_1054576</name>
</gene>
<name>A0AAD7DNH9_MYCRO</name>
<evidence type="ECO:0000313" key="3">
    <source>
        <dbReference type="Proteomes" id="UP001221757"/>
    </source>
</evidence>
<feature type="region of interest" description="Disordered" evidence="1">
    <location>
        <begin position="1"/>
        <end position="28"/>
    </location>
</feature>
<sequence length="68" mass="7495">MSQRPTSFDVKARRTGPVQPARRANSPSSLETLGLTHIIFPQGQRRGESEESVAQAQPNVDLARYSSE</sequence>
<accession>A0AAD7DNH9</accession>
<reference evidence="2" key="1">
    <citation type="submission" date="2023-03" db="EMBL/GenBank/DDBJ databases">
        <title>Massive genome expansion in bonnet fungi (Mycena s.s.) driven by repeated elements and novel gene families across ecological guilds.</title>
        <authorList>
            <consortium name="Lawrence Berkeley National Laboratory"/>
            <person name="Harder C.B."/>
            <person name="Miyauchi S."/>
            <person name="Viragh M."/>
            <person name="Kuo A."/>
            <person name="Thoen E."/>
            <person name="Andreopoulos B."/>
            <person name="Lu D."/>
            <person name="Skrede I."/>
            <person name="Drula E."/>
            <person name="Henrissat B."/>
            <person name="Morin E."/>
            <person name="Kohler A."/>
            <person name="Barry K."/>
            <person name="LaButti K."/>
            <person name="Morin E."/>
            <person name="Salamov A."/>
            <person name="Lipzen A."/>
            <person name="Mereny Z."/>
            <person name="Hegedus B."/>
            <person name="Baldrian P."/>
            <person name="Stursova M."/>
            <person name="Weitz H."/>
            <person name="Taylor A."/>
            <person name="Grigoriev I.V."/>
            <person name="Nagy L.G."/>
            <person name="Martin F."/>
            <person name="Kauserud H."/>
        </authorList>
    </citation>
    <scope>NUCLEOTIDE SEQUENCE</scope>
    <source>
        <strain evidence="2">CBHHK067</strain>
    </source>
</reference>